<keyword evidence="2" id="KW-1185">Reference proteome</keyword>
<sequence>MNAKSLMESSLQAFRIGTTTYNNVKSYRLHQQTLMEILEEIVALHSVLDSSKKLSSSAALDLSGLEYPRRYGQTLKLATLRYMGENIDGFLQLLAIALYVRILDCLQAGFAA</sequence>
<organism evidence="1 2">
    <name type="scientific">Rhynchosporium agropyri</name>
    <dbReference type="NCBI Taxonomy" id="914238"/>
    <lineage>
        <taxon>Eukaryota</taxon>
        <taxon>Fungi</taxon>
        <taxon>Dikarya</taxon>
        <taxon>Ascomycota</taxon>
        <taxon>Pezizomycotina</taxon>
        <taxon>Leotiomycetes</taxon>
        <taxon>Helotiales</taxon>
        <taxon>Ploettnerulaceae</taxon>
        <taxon>Rhynchosporium</taxon>
    </lineage>
</organism>
<evidence type="ECO:0000313" key="1">
    <source>
        <dbReference type="EMBL" id="CZT11959.1"/>
    </source>
</evidence>
<accession>A0A1E1LQ28</accession>
<protein>
    <submittedName>
        <fullName evidence="1">Uncharacterized protein</fullName>
    </submittedName>
</protein>
<gene>
    <name evidence="1" type="ORF">RAG0_15963</name>
</gene>
<dbReference type="AlphaFoldDB" id="A0A1E1LQ28"/>
<evidence type="ECO:0000313" key="2">
    <source>
        <dbReference type="Proteomes" id="UP000178912"/>
    </source>
</evidence>
<dbReference type="Proteomes" id="UP000178912">
    <property type="component" value="Unassembled WGS sequence"/>
</dbReference>
<dbReference type="EMBL" id="FJUX01000150">
    <property type="protein sequence ID" value="CZT11959.1"/>
    <property type="molecule type" value="Genomic_DNA"/>
</dbReference>
<reference evidence="2" key="1">
    <citation type="submission" date="2016-03" db="EMBL/GenBank/DDBJ databases">
        <authorList>
            <person name="Guldener U."/>
        </authorList>
    </citation>
    <scope>NUCLEOTIDE SEQUENCE [LARGE SCALE GENOMIC DNA]</scope>
    <source>
        <strain evidence="2">04CH-RAC-A.6.1</strain>
    </source>
</reference>
<name>A0A1E1LQ28_9HELO</name>
<dbReference type="OrthoDB" id="5068804at2759"/>
<proteinExistence type="predicted"/>